<proteinExistence type="predicted"/>
<name>V5ZDJ8_9GAMM</name>
<accession>V5ZDJ8</accession>
<dbReference type="Proteomes" id="UP000018217">
    <property type="component" value="Unassembled WGS sequence"/>
</dbReference>
<evidence type="ECO:0000313" key="2">
    <source>
        <dbReference type="Proteomes" id="UP000018217"/>
    </source>
</evidence>
<protein>
    <submittedName>
        <fullName evidence="1">Uncharacterized protein</fullName>
    </submittedName>
</protein>
<sequence length="32" mass="3610">MIVSNALIVIGKKRLSTEIVDPNRRSNKEISK</sequence>
<organism evidence="1 2">
    <name type="scientific">Erwinia piriflorinigrans CFBP 5888</name>
    <dbReference type="NCBI Taxonomy" id="1161919"/>
    <lineage>
        <taxon>Bacteria</taxon>
        <taxon>Pseudomonadati</taxon>
        <taxon>Pseudomonadota</taxon>
        <taxon>Gammaproteobacteria</taxon>
        <taxon>Enterobacterales</taxon>
        <taxon>Erwiniaceae</taxon>
        <taxon>Erwinia</taxon>
    </lineage>
</organism>
<dbReference type="STRING" id="1161919.EPIR_3813"/>
<comment type="caution">
    <text evidence="1">The sequence shown here is derived from an EMBL/GenBank/DDBJ whole genome shotgun (WGS) entry which is preliminary data.</text>
</comment>
<evidence type="ECO:0000313" key="1">
    <source>
        <dbReference type="EMBL" id="CCG89176.1"/>
    </source>
</evidence>
<dbReference type="EMBL" id="CAHS01000023">
    <property type="protein sequence ID" value="CCG89176.1"/>
    <property type="molecule type" value="Genomic_DNA"/>
</dbReference>
<gene>
    <name evidence="1" type="ORF">EPIR_3813</name>
</gene>
<keyword evidence="2" id="KW-1185">Reference proteome</keyword>
<reference evidence="1 2" key="1">
    <citation type="journal article" date="2013" name="Syst. Appl. Microbiol.">
        <title>Phylogenetic position and virulence apparatus of the pear flower necrosis pathogen Erwinia piriflorinigrans CFBP 5888T as assessed by comparative genomics.</title>
        <authorList>
            <person name="Smits T.H."/>
            <person name="Rezzonico F."/>
            <person name="Lopez M.M."/>
            <person name="Blom J."/>
            <person name="Goesmann A."/>
            <person name="Frey J.E."/>
            <person name="Duffy B."/>
        </authorList>
    </citation>
    <scope>NUCLEOTIDE SEQUENCE [LARGE SCALE GENOMIC DNA]</scope>
    <source>
        <strain evidence="2">CFBP5888</strain>
    </source>
</reference>
<dbReference type="AlphaFoldDB" id="V5ZDJ8"/>